<feature type="compositionally biased region" description="Polar residues" evidence="4">
    <location>
        <begin position="140"/>
        <end position="158"/>
    </location>
</feature>
<dbReference type="PANTHER" id="PTHR43308:SF1">
    <property type="entry name" value="OUTER MEMBRANE PROTEIN ALPHA"/>
    <property type="match status" value="1"/>
</dbReference>
<dbReference type="GO" id="GO:0015288">
    <property type="term" value="F:porin activity"/>
    <property type="evidence" value="ECO:0007669"/>
    <property type="project" value="InterPro"/>
</dbReference>
<dbReference type="InterPro" id="IPR047684">
    <property type="entry name" value="Por_som-like"/>
</dbReference>
<proteinExistence type="inferred from homology"/>
<dbReference type="KEGG" id="mic:Mic7113_1085"/>
<dbReference type="HOGENOM" id="CLU_018575_1_0_3"/>
<feature type="region of interest" description="Disordered" evidence="4">
    <location>
        <begin position="25"/>
        <end position="81"/>
    </location>
</feature>
<protein>
    <submittedName>
        <fullName evidence="6">Carbohydrate-selective porin</fullName>
    </submittedName>
</protein>
<feature type="region of interest" description="Disordered" evidence="4">
    <location>
        <begin position="130"/>
        <end position="217"/>
    </location>
</feature>
<dbReference type="EMBL" id="CP003630">
    <property type="protein sequence ID" value="AFZ16978.1"/>
    <property type="molecule type" value="Genomic_DNA"/>
</dbReference>
<keyword evidence="2" id="KW-0732">Signal</keyword>
<keyword evidence="3" id="KW-0175">Coiled coil</keyword>
<dbReference type="GO" id="GO:0016020">
    <property type="term" value="C:membrane"/>
    <property type="evidence" value="ECO:0007669"/>
    <property type="project" value="InterPro"/>
</dbReference>
<evidence type="ECO:0000313" key="7">
    <source>
        <dbReference type="Proteomes" id="UP000010471"/>
    </source>
</evidence>
<keyword evidence="7" id="KW-1185">Reference proteome</keyword>
<evidence type="ECO:0000256" key="2">
    <source>
        <dbReference type="RuleBase" id="RU363072"/>
    </source>
</evidence>
<gene>
    <name evidence="6" type="ORF">Mic7113_1085</name>
</gene>
<dbReference type="PROSITE" id="PS51272">
    <property type="entry name" value="SLH"/>
    <property type="match status" value="1"/>
</dbReference>
<dbReference type="GO" id="GO:0008643">
    <property type="term" value="P:carbohydrate transport"/>
    <property type="evidence" value="ECO:0007669"/>
    <property type="project" value="InterPro"/>
</dbReference>
<sequence length="716" mass="76270">MSNSKLWLYIGLLLAGTLAAPVKAQTPESETVPDLEPNSATVLSSRTANDSEVVSEALTKSQELPEDKVQLPPEKSSQVFNPSSELVTQQVDLGGLGQNSETPVKESMTAAFALSQSDLSFHDRVSVKLDNPPEVLPSSEALQPSAASVTSEQNSNTGVEEDITPVAALANRGESAPSEPSSTSPASMAQSDPVLSPDAPLSPTVDDLQDPEAEPMDQVTNVTQLRDVQPTDWAYEALRSLVERYGCIAGYPDGTFRGNRAMTRYEFAAGLNSCLQQIERILAGRGDLASQDDLKTLQRLLDEFNTELVTLKTRVDTLEGRTAFLEDNQFSTTTKLFGQVVMGVQGRTENEAVFFAGQKVRDRGTNINVITNTQLSLFTQLGPRSILLTGLQAGSGSTTPFNPNPTFTRLGYEGPTNPDNNVVLSDLTFRHLFGRNFAVIVGTAGVNPVNVFRGANRVESAGFGPISAFAQRNPIINIGGSSGVGFDWQVNPRISLQGVYSTDLASNTDLGGIFGGNRGKTVAGVQLAITPINRLDIAFNYINSYTPGGRFDTGRIGTGIGDDLVTLGSPLKTDAFGGTVSLRVSPRFTIGGWAGFTKSWIPGRSGNVDTFNWMAFLNFPDLLGRGNLGGIYVGQPPKITSSNLPVGFNIPDAISGSGFGNPGDQPGTSTHVEAFYRLRVSDNISITPGVVVVFNPGHNSNSDTVTVGALRTTFTF</sequence>
<evidence type="ECO:0000313" key="6">
    <source>
        <dbReference type="EMBL" id="AFZ16978.1"/>
    </source>
</evidence>
<dbReference type="eggNOG" id="COG5602">
    <property type="taxonomic scope" value="Bacteria"/>
</dbReference>
<dbReference type="PATRIC" id="fig|1173027.3.peg.1192"/>
<feature type="compositionally biased region" description="Polar residues" evidence="4">
    <location>
        <begin position="38"/>
        <end position="62"/>
    </location>
</feature>
<evidence type="ECO:0000256" key="1">
    <source>
        <dbReference type="ARBA" id="ARBA00008769"/>
    </source>
</evidence>
<dbReference type="NCBIfam" id="NF033921">
    <property type="entry name" value="por_somb"/>
    <property type="match status" value="1"/>
</dbReference>
<feature type="chain" id="PRO_5003937206" evidence="2">
    <location>
        <begin position="25"/>
        <end position="716"/>
    </location>
</feature>
<dbReference type="AlphaFoldDB" id="K9W9P7"/>
<feature type="signal peptide" evidence="2">
    <location>
        <begin position="1"/>
        <end position="24"/>
    </location>
</feature>
<dbReference type="InterPro" id="IPR051465">
    <property type="entry name" value="Cell_Envelope_Struct_Comp"/>
</dbReference>
<accession>K9W9P7</accession>
<dbReference type="InterPro" id="IPR038673">
    <property type="entry name" value="OprB_sf"/>
</dbReference>
<dbReference type="PANTHER" id="PTHR43308">
    <property type="entry name" value="OUTER MEMBRANE PROTEIN ALPHA-RELATED"/>
    <property type="match status" value="1"/>
</dbReference>
<comment type="similarity">
    <text evidence="1 2">Belongs to the OprB family.</text>
</comment>
<evidence type="ECO:0000256" key="4">
    <source>
        <dbReference type="SAM" id="MobiDB-lite"/>
    </source>
</evidence>
<feature type="compositionally biased region" description="Low complexity" evidence="4">
    <location>
        <begin position="174"/>
        <end position="187"/>
    </location>
</feature>
<reference evidence="6 7" key="1">
    <citation type="submission" date="2012-06" db="EMBL/GenBank/DDBJ databases">
        <title>Finished chromosome of genome of Microcoleus sp. PCC 7113.</title>
        <authorList>
            <consortium name="US DOE Joint Genome Institute"/>
            <person name="Gugger M."/>
            <person name="Coursin T."/>
            <person name="Rippka R."/>
            <person name="Tandeau De Marsac N."/>
            <person name="Huntemann M."/>
            <person name="Wei C.-L."/>
            <person name="Han J."/>
            <person name="Detter J.C."/>
            <person name="Han C."/>
            <person name="Tapia R."/>
            <person name="Chen A."/>
            <person name="Kyrpides N."/>
            <person name="Mavromatis K."/>
            <person name="Markowitz V."/>
            <person name="Szeto E."/>
            <person name="Ivanova N."/>
            <person name="Pagani I."/>
            <person name="Pati A."/>
            <person name="Goodwin L."/>
            <person name="Nordberg H.P."/>
            <person name="Cantor M.N."/>
            <person name="Hua S.X."/>
            <person name="Woyke T."/>
            <person name="Kerfeld C.A."/>
        </authorList>
    </citation>
    <scope>NUCLEOTIDE SEQUENCE [LARGE SCALE GENOMIC DNA]</scope>
    <source>
        <strain evidence="6 7">PCC 7113</strain>
    </source>
</reference>
<dbReference type="Gene3D" id="2.40.160.180">
    <property type="entry name" value="Carbohydrate-selective porin OprB"/>
    <property type="match status" value="1"/>
</dbReference>
<dbReference type="RefSeq" id="WP_015181138.1">
    <property type="nucleotide sequence ID" value="NC_019738.1"/>
</dbReference>
<dbReference type="STRING" id="1173027.Mic7113_1085"/>
<feature type="domain" description="SLH" evidence="5">
    <location>
        <begin position="221"/>
        <end position="285"/>
    </location>
</feature>
<feature type="coiled-coil region" evidence="3">
    <location>
        <begin position="294"/>
        <end position="321"/>
    </location>
</feature>
<dbReference type="InterPro" id="IPR001119">
    <property type="entry name" value="SLH_dom"/>
</dbReference>
<dbReference type="Proteomes" id="UP000010471">
    <property type="component" value="Chromosome"/>
</dbReference>
<dbReference type="Pfam" id="PF00395">
    <property type="entry name" value="SLH"/>
    <property type="match status" value="1"/>
</dbReference>
<dbReference type="Pfam" id="PF04966">
    <property type="entry name" value="OprB"/>
    <property type="match status" value="1"/>
</dbReference>
<name>K9W9P7_9CYAN</name>
<dbReference type="InterPro" id="IPR007049">
    <property type="entry name" value="Carb-sel_porin_OprB"/>
</dbReference>
<organism evidence="6 7">
    <name type="scientific">Allocoleopsis franciscana PCC 7113</name>
    <dbReference type="NCBI Taxonomy" id="1173027"/>
    <lineage>
        <taxon>Bacteria</taxon>
        <taxon>Bacillati</taxon>
        <taxon>Cyanobacteriota</taxon>
        <taxon>Cyanophyceae</taxon>
        <taxon>Coleofasciculales</taxon>
        <taxon>Coleofasciculaceae</taxon>
        <taxon>Allocoleopsis</taxon>
        <taxon>Allocoleopsis franciscana</taxon>
    </lineage>
</organism>
<evidence type="ECO:0000259" key="5">
    <source>
        <dbReference type="PROSITE" id="PS51272"/>
    </source>
</evidence>
<evidence type="ECO:0000256" key="3">
    <source>
        <dbReference type="SAM" id="Coils"/>
    </source>
</evidence>